<keyword evidence="4" id="KW-0762">Sugar transport</keyword>
<dbReference type="EMBL" id="CP003350">
    <property type="protein sequence ID" value="AFC84805.1"/>
    <property type="molecule type" value="Genomic_DNA"/>
</dbReference>
<dbReference type="OrthoDB" id="3185611at2"/>
<keyword evidence="8 9" id="KW-0472">Membrane</keyword>
<evidence type="ECO:0000256" key="6">
    <source>
        <dbReference type="ARBA" id="ARBA00022847"/>
    </source>
</evidence>
<keyword evidence="11" id="KW-1185">Reference proteome</keyword>
<dbReference type="Pfam" id="PF03812">
    <property type="entry name" value="KdgT"/>
    <property type="match status" value="1"/>
</dbReference>
<evidence type="ECO:0000256" key="9">
    <source>
        <dbReference type="SAM" id="Phobius"/>
    </source>
</evidence>
<evidence type="ECO:0000256" key="7">
    <source>
        <dbReference type="ARBA" id="ARBA00022989"/>
    </source>
</evidence>
<feature type="transmembrane region" description="Helical" evidence="9">
    <location>
        <begin position="284"/>
        <end position="303"/>
    </location>
</feature>
<evidence type="ECO:0000256" key="8">
    <source>
        <dbReference type="ARBA" id="ARBA00023136"/>
    </source>
</evidence>
<feature type="transmembrane region" description="Helical" evidence="9">
    <location>
        <begin position="160"/>
        <end position="181"/>
    </location>
</feature>
<dbReference type="Proteomes" id="UP000005234">
    <property type="component" value="Chromosome"/>
</dbReference>
<dbReference type="KEGG" id="fau:Fraau_0315"/>
<proteinExistence type="inferred from homology"/>
<dbReference type="STRING" id="767434.Fraau_0315"/>
<organism evidence="10 11">
    <name type="scientific">Frateuria aurantia (strain ATCC 33424 / DSM 6220 / KCTC 2777 / LMG 1558 / NBRC 3245 / NCIMB 13370)</name>
    <name type="common">Acetobacter aurantius</name>
    <dbReference type="NCBI Taxonomy" id="767434"/>
    <lineage>
        <taxon>Bacteria</taxon>
        <taxon>Pseudomonadati</taxon>
        <taxon>Pseudomonadota</taxon>
        <taxon>Gammaproteobacteria</taxon>
        <taxon>Lysobacterales</taxon>
        <taxon>Rhodanobacteraceae</taxon>
        <taxon>Frateuria</taxon>
    </lineage>
</organism>
<feature type="transmembrane region" description="Helical" evidence="9">
    <location>
        <begin position="188"/>
        <end position="208"/>
    </location>
</feature>
<feature type="transmembrane region" description="Helical" evidence="9">
    <location>
        <begin position="73"/>
        <end position="94"/>
    </location>
</feature>
<sequence length="324" mass="32698">MRIRRTIERFPGGMMVVPLLLGAGLKTLAPGLLVLGSFSTALSQGAMPILAVFFVCMGAEIRLRAAPAALRKGLAITLGKLFGGVGIGLLVAHLAPGGRIFGLSGLALIAAMTNANMGLYAALSRQYGEANDAGALALLSILEGPFLTMLALGATGLVHVPVLELLATVLPILTGMLLGALDEDLRRLLSGGGPLLIPFFAFGLGAQINLQTIWAAGLSGIVLGLATLLLGGICNLICSRLGGGGMIAGAAVSTTAGNAVATPMAIAAVDPRLSPLVLVATPQIAASTVITSLLAPVLTAAVARWETARHAATAVPPVDDASRR</sequence>
<reference evidence="10" key="1">
    <citation type="submission" date="2012-02" db="EMBL/GenBank/DDBJ databases">
        <title>The complete genome of Frateuria aurantia DSM 6220.</title>
        <authorList>
            <consortium name="US DOE Joint Genome Institute (JGI-PGF)"/>
            <person name="Lucas S."/>
            <person name="Copeland A."/>
            <person name="Lapidus A."/>
            <person name="Glavina del Rio T."/>
            <person name="Dalin E."/>
            <person name="Tice H."/>
            <person name="Bruce D."/>
            <person name="Goodwin L."/>
            <person name="Pitluck S."/>
            <person name="Peters L."/>
            <person name="Ovchinnikova G."/>
            <person name="Teshima H."/>
            <person name="Kyrpides N."/>
            <person name="Mavromatis K."/>
            <person name="Ivanova N."/>
            <person name="Brettin T."/>
            <person name="Detter J.C."/>
            <person name="Han C."/>
            <person name="Larimer F."/>
            <person name="Land M."/>
            <person name="Hauser L."/>
            <person name="Markowitz V."/>
            <person name="Cheng J.-F."/>
            <person name="Hugenholtz P."/>
            <person name="Woyke T."/>
            <person name="Wu D."/>
            <person name="Brambilla E."/>
            <person name="Klenk H.-P."/>
            <person name="Eisen J.A."/>
        </authorList>
    </citation>
    <scope>NUCLEOTIDE SEQUENCE</scope>
    <source>
        <strain evidence="10">DSM 6220</strain>
    </source>
</reference>
<keyword evidence="7 9" id="KW-1133">Transmembrane helix</keyword>
<feature type="transmembrane region" description="Helical" evidence="9">
    <location>
        <begin position="245"/>
        <end position="269"/>
    </location>
</feature>
<evidence type="ECO:0000313" key="10">
    <source>
        <dbReference type="EMBL" id="AFC84805.1"/>
    </source>
</evidence>
<evidence type="ECO:0000256" key="5">
    <source>
        <dbReference type="ARBA" id="ARBA00022692"/>
    </source>
</evidence>
<accession>H8L307</accession>
<feature type="transmembrane region" description="Helical" evidence="9">
    <location>
        <begin position="41"/>
        <end position="61"/>
    </location>
</feature>
<dbReference type="AlphaFoldDB" id="H8L307"/>
<feature type="transmembrane region" description="Helical" evidence="9">
    <location>
        <begin position="100"/>
        <end position="123"/>
    </location>
</feature>
<keyword evidence="5 9" id="KW-0812">Transmembrane</keyword>
<feature type="transmembrane region" description="Helical" evidence="9">
    <location>
        <begin position="135"/>
        <end position="154"/>
    </location>
</feature>
<keyword evidence="3" id="KW-1003">Cell membrane</keyword>
<dbReference type="eggNOG" id="ENOG502Z7JT">
    <property type="taxonomic scope" value="Bacteria"/>
</dbReference>
<dbReference type="InterPro" id="IPR004684">
    <property type="entry name" value="2keto-3dGluconate_permease"/>
</dbReference>
<evidence type="ECO:0000256" key="3">
    <source>
        <dbReference type="ARBA" id="ARBA00022475"/>
    </source>
</evidence>
<evidence type="ECO:0000256" key="1">
    <source>
        <dbReference type="ARBA" id="ARBA00006430"/>
    </source>
</evidence>
<keyword evidence="6" id="KW-0769">Symport</keyword>
<dbReference type="GO" id="GO:0015649">
    <property type="term" value="F:2-keto-3-deoxygluconate:proton symporter activity"/>
    <property type="evidence" value="ECO:0007669"/>
    <property type="project" value="InterPro"/>
</dbReference>
<evidence type="ECO:0000256" key="4">
    <source>
        <dbReference type="ARBA" id="ARBA00022597"/>
    </source>
</evidence>
<comment type="similarity">
    <text evidence="1">Belongs to the KdgT transporter family.</text>
</comment>
<evidence type="ECO:0000256" key="2">
    <source>
        <dbReference type="ARBA" id="ARBA00022448"/>
    </source>
</evidence>
<dbReference type="RefSeq" id="WP_014401811.1">
    <property type="nucleotide sequence ID" value="NC_017033.1"/>
</dbReference>
<keyword evidence="2" id="KW-0813">Transport</keyword>
<name>H8L307_FRAAD</name>
<evidence type="ECO:0000313" key="11">
    <source>
        <dbReference type="Proteomes" id="UP000005234"/>
    </source>
</evidence>
<gene>
    <name evidence="10" type="ordered locus">Fraau_0315</name>
</gene>
<protein>
    <submittedName>
        <fullName evidence="10">2-keto-3-deoxygluconate permease</fullName>
    </submittedName>
</protein>
<feature type="transmembrane region" description="Helical" evidence="9">
    <location>
        <begin position="12"/>
        <end position="35"/>
    </location>
</feature>
<dbReference type="HOGENOM" id="CLU_057476_0_0_6"/>
<feature type="transmembrane region" description="Helical" evidence="9">
    <location>
        <begin position="214"/>
        <end position="238"/>
    </location>
</feature>
<dbReference type="GO" id="GO:0016020">
    <property type="term" value="C:membrane"/>
    <property type="evidence" value="ECO:0007669"/>
    <property type="project" value="InterPro"/>
</dbReference>